<dbReference type="GO" id="GO:1990961">
    <property type="term" value="P:xenobiotic detoxification by transmembrane export across the plasma membrane"/>
    <property type="evidence" value="ECO:0007669"/>
    <property type="project" value="InterPro"/>
</dbReference>
<evidence type="ECO:0000313" key="3">
    <source>
        <dbReference type="Proteomes" id="UP001170717"/>
    </source>
</evidence>
<dbReference type="SUPFAM" id="SSF111369">
    <property type="entry name" value="HlyD-like secretion proteins"/>
    <property type="match status" value="3"/>
</dbReference>
<feature type="coiled-coil region" evidence="1">
    <location>
        <begin position="107"/>
        <end position="141"/>
    </location>
</feature>
<evidence type="ECO:0000313" key="2">
    <source>
        <dbReference type="EMBL" id="MDO6577580.1"/>
    </source>
</evidence>
<dbReference type="Gene3D" id="2.40.50.100">
    <property type="match status" value="1"/>
</dbReference>
<name>A0AAW7Z1H7_9ALTE</name>
<dbReference type="PANTHER" id="PTHR30438:SF2">
    <property type="entry name" value="MEMBRANE PROTEIN"/>
    <property type="match status" value="1"/>
</dbReference>
<keyword evidence="1" id="KW-0175">Coiled coil</keyword>
<dbReference type="Gene3D" id="2.40.30.170">
    <property type="match status" value="1"/>
</dbReference>
<dbReference type="AlphaFoldDB" id="A0AAW7Z1H7"/>
<dbReference type="GO" id="GO:0019898">
    <property type="term" value="C:extrinsic component of membrane"/>
    <property type="evidence" value="ECO:0007669"/>
    <property type="project" value="InterPro"/>
</dbReference>
<evidence type="ECO:0000256" key="1">
    <source>
        <dbReference type="SAM" id="Coils"/>
    </source>
</evidence>
<dbReference type="Gene3D" id="6.10.140.1990">
    <property type="match status" value="1"/>
</dbReference>
<organism evidence="2 3">
    <name type="scientific">Alteromonas stellipolaris</name>
    <dbReference type="NCBI Taxonomy" id="233316"/>
    <lineage>
        <taxon>Bacteria</taxon>
        <taxon>Pseudomonadati</taxon>
        <taxon>Pseudomonadota</taxon>
        <taxon>Gammaproteobacteria</taxon>
        <taxon>Alteromonadales</taxon>
        <taxon>Alteromonadaceae</taxon>
        <taxon>Alteromonas/Salinimonas group</taxon>
        <taxon>Alteromonas</taxon>
    </lineage>
</organism>
<accession>A0AAW7Z1H7</accession>
<gene>
    <name evidence="2" type="ORF">Q4527_09250</name>
</gene>
<comment type="caution">
    <text evidence="2">The sequence shown here is derived from an EMBL/GenBank/DDBJ whole genome shotgun (WGS) entry which is preliminary data.</text>
</comment>
<dbReference type="GO" id="GO:0005886">
    <property type="term" value="C:plasma membrane"/>
    <property type="evidence" value="ECO:0007669"/>
    <property type="project" value="TreeGrafter"/>
</dbReference>
<dbReference type="RefSeq" id="WP_231751148.1">
    <property type="nucleotide sequence ID" value="NZ_JAUOQI010000005.1"/>
</dbReference>
<dbReference type="GO" id="GO:1990195">
    <property type="term" value="C:macrolide transmembrane transporter complex"/>
    <property type="evidence" value="ECO:0007669"/>
    <property type="project" value="InterPro"/>
</dbReference>
<dbReference type="InterPro" id="IPR030190">
    <property type="entry name" value="MacA_alpha-hairpin_sf"/>
</dbReference>
<proteinExistence type="predicted"/>
<dbReference type="Proteomes" id="UP001170717">
    <property type="component" value="Unassembled WGS sequence"/>
</dbReference>
<dbReference type="EMBL" id="JAUOQI010000005">
    <property type="protein sequence ID" value="MDO6577580.1"/>
    <property type="molecule type" value="Genomic_DNA"/>
</dbReference>
<dbReference type="PANTHER" id="PTHR30438">
    <property type="entry name" value="36 KDA ANTIGEN-RELATED"/>
    <property type="match status" value="1"/>
</dbReference>
<sequence length="354" mass="37735">MKTVKKTPFVLVFLLIVLLVLGYNAFFGGAEQEDVVSSNGRIEAIEIGIAAKVAGRVEAIYVDEGEQVEAGILVAKLDTTTIQGQLRQANAQRVQAQSAVAAAHMAIAQRESEKVALQAALLQTEAELKAAEAHAKRTDELSKTGAVSKQLAEDNQTTVESAKAAVNAAAARLAAADATIEASKSQHLSAQAAVTASDATIAQIESEIDDMLLKAPRNGRIQYRVVQPGEVVAAGGRVLSLVDLTNVYMTFYLPATQVGRLSIGSEARIVLDAASDISIPASISYVADVAQFTPRSVETESEREKLMFRVKAQIPKDLLQKHIEKVKTGLPGVVWVKLDDNATWPSDVPELVAL</sequence>
<protein>
    <submittedName>
        <fullName evidence="2">HlyD family efflux transporter periplasmic adaptor subunit</fullName>
    </submittedName>
</protein>
<reference evidence="2" key="1">
    <citation type="submission" date="2023-07" db="EMBL/GenBank/DDBJ databases">
        <title>Genome content predicts the carbon catabolic preferences of heterotrophic bacteria.</title>
        <authorList>
            <person name="Gralka M."/>
        </authorList>
    </citation>
    <scope>NUCLEOTIDE SEQUENCE</scope>
    <source>
        <strain evidence="2">F2M12</strain>
    </source>
</reference>